<dbReference type="GO" id="GO:0003676">
    <property type="term" value="F:nucleic acid binding"/>
    <property type="evidence" value="ECO:0007669"/>
    <property type="project" value="InterPro"/>
</dbReference>
<dbReference type="InterPro" id="IPR012337">
    <property type="entry name" value="RNaseH-like_sf"/>
</dbReference>
<reference evidence="4 5" key="2">
    <citation type="journal article" date="2017" name="Front. Plant Sci.">
        <title>Gene Classification and Mining of Molecular Markers Useful in Red Clover (Trifolium pratense) Breeding.</title>
        <authorList>
            <person name="Istvanek J."/>
            <person name="Dluhosova J."/>
            <person name="Dluhos P."/>
            <person name="Patkova L."/>
            <person name="Nedelnik J."/>
            <person name="Repkova J."/>
        </authorList>
    </citation>
    <scope>NUCLEOTIDE SEQUENCE [LARGE SCALE GENOMIC DNA]</scope>
    <source>
        <strain evidence="5">cv. Tatra</strain>
        <tissue evidence="4">Young leaves</tissue>
    </source>
</reference>
<dbReference type="GO" id="GO:0008233">
    <property type="term" value="F:peptidase activity"/>
    <property type="evidence" value="ECO:0007669"/>
    <property type="project" value="UniProtKB-KW"/>
</dbReference>
<evidence type="ECO:0000259" key="3">
    <source>
        <dbReference type="PROSITE" id="PS50994"/>
    </source>
</evidence>
<dbReference type="EMBL" id="ASHM01077222">
    <property type="protein sequence ID" value="PNX57810.1"/>
    <property type="molecule type" value="Genomic_DNA"/>
</dbReference>
<keyword evidence="4" id="KW-0808">Transferase</keyword>
<dbReference type="Gene3D" id="3.30.420.10">
    <property type="entry name" value="Ribonuclease H-like superfamily/Ribonuclease H"/>
    <property type="match status" value="1"/>
</dbReference>
<dbReference type="PANTHER" id="PTHR42648">
    <property type="entry name" value="TRANSPOSASE, PUTATIVE-RELATED"/>
    <property type="match status" value="1"/>
</dbReference>
<dbReference type="Pfam" id="PF22936">
    <property type="entry name" value="Pol_BBD"/>
    <property type="match status" value="1"/>
</dbReference>
<dbReference type="Proteomes" id="UP000236291">
    <property type="component" value="Unassembled WGS sequence"/>
</dbReference>
<reference evidence="4 5" key="1">
    <citation type="journal article" date="2014" name="Am. J. Bot.">
        <title>Genome assembly and annotation for red clover (Trifolium pratense; Fabaceae).</title>
        <authorList>
            <person name="Istvanek J."/>
            <person name="Jaros M."/>
            <person name="Krenek A."/>
            <person name="Repkova J."/>
        </authorList>
    </citation>
    <scope>NUCLEOTIDE SEQUENCE [LARGE SCALE GENOMIC DNA]</scope>
    <source>
        <strain evidence="5">cv. Tatra</strain>
        <tissue evidence="4">Young leaves</tissue>
    </source>
</reference>
<dbReference type="InterPro" id="IPR036397">
    <property type="entry name" value="RNaseH_sf"/>
</dbReference>
<organism evidence="4 5">
    <name type="scientific">Trifolium pratense</name>
    <name type="common">Red clover</name>
    <dbReference type="NCBI Taxonomy" id="57577"/>
    <lineage>
        <taxon>Eukaryota</taxon>
        <taxon>Viridiplantae</taxon>
        <taxon>Streptophyta</taxon>
        <taxon>Embryophyta</taxon>
        <taxon>Tracheophyta</taxon>
        <taxon>Spermatophyta</taxon>
        <taxon>Magnoliopsida</taxon>
        <taxon>eudicotyledons</taxon>
        <taxon>Gunneridae</taxon>
        <taxon>Pentapetalae</taxon>
        <taxon>rosids</taxon>
        <taxon>fabids</taxon>
        <taxon>Fabales</taxon>
        <taxon>Fabaceae</taxon>
        <taxon>Papilionoideae</taxon>
        <taxon>50 kb inversion clade</taxon>
        <taxon>NPAAA clade</taxon>
        <taxon>Hologalegina</taxon>
        <taxon>IRL clade</taxon>
        <taxon>Trifolieae</taxon>
        <taxon>Trifolium</taxon>
    </lineage>
</organism>
<dbReference type="Pfam" id="PF13976">
    <property type="entry name" value="gag_pre-integrs"/>
    <property type="match status" value="1"/>
</dbReference>
<keyword evidence="4" id="KW-0418">Kinase</keyword>
<evidence type="ECO:0000313" key="5">
    <source>
        <dbReference type="Proteomes" id="UP000236291"/>
    </source>
</evidence>
<gene>
    <name evidence="4" type="ORF">L195_g050593</name>
</gene>
<feature type="compositionally biased region" description="Basic and acidic residues" evidence="2">
    <location>
        <begin position="272"/>
        <end position="284"/>
    </location>
</feature>
<feature type="region of interest" description="Disordered" evidence="2">
    <location>
        <begin position="261"/>
        <end position="284"/>
    </location>
</feature>
<dbReference type="GO" id="GO:0015074">
    <property type="term" value="P:DNA integration"/>
    <property type="evidence" value="ECO:0007669"/>
    <property type="project" value="InterPro"/>
</dbReference>
<feature type="domain" description="Integrase catalytic" evidence="3">
    <location>
        <begin position="234"/>
        <end position="284"/>
    </location>
</feature>
<dbReference type="SUPFAM" id="SSF53098">
    <property type="entry name" value="Ribonuclease H-like"/>
    <property type="match status" value="1"/>
</dbReference>
<dbReference type="InterPro" id="IPR039537">
    <property type="entry name" value="Retrotran_Ty1/copia-like"/>
</dbReference>
<keyword evidence="4" id="KW-0723">Serine/threonine-protein kinase</keyword>
<protein>
    <submittedName>
        <fullName evidence="4">Serine/threonine protein kinase SRPK1</fullName>
    </submittedName>
</protein>
<dbReference type="PROSITE" id="PS50994">
    <property type="entry name" value="INTEGRASE"/>
    <property type="match status" value="1"/>
</dbReference>
<dbReference type="InterPro" id="IPR025724">
    <property type="entry name" value="GAG-pre-integrase_dom"/>
</dbReference>
<dbReference type="GO" id="GO:0004674">
    <property type="term" value="F:protein serine/threonine kinase activity"/>
    <property type="evidence" value="ECO:0007669"/>
    <property type="project" value="UniProtKB-KW"/>
</dbReference>
<comment type="caution">
    <text evidence="4">The sequence shown here is derived from an EMBL/GenBank/DDBJ whole genome shotgun (WGS) entry which is preliminary data.</text>
</comment>
<dbReference type="InterPro" id="IPR001584">
    <property type="entry name" value="Integrase_cat-core"/>
</dbReference>
<evidence type="ECO:0000256" key="1">
    <source>
        <dbReference type="ARBA" id="ARBA00022670"/>
    </source>
</evidence>
<keyword evidence="1" id="KW-0645">Protease</keyword>
<sequence>MIAHTSLRASSRQDWYFDSGCSRHMTEVEGYLANLKSYATSFVTFGDGAKGEIKGIGNLIDNGLPNLDNVLLVKGLTANLISISQLCDQGMKVNFTQSECLVTNEEGKLVMKGVRSKDNCYLWVSEEGNYLSTCLLSKSDEVKLWHQKLGHLHLRGMKKAIAEEAIRGLPKLKVDEGTICGECQIGKQTKVAHPRLHHPTTTRTLELLHMDLMGPMQTESLGGKREKESIIIRVRSDHGKEFENAKFYDFCASEGIQHEFSAPITPQQNGVVERKNRTLQESAR</sequence>
<dbReference type="InterPro" id="IPR054722">
    <property type="entry name" value="PolX-like_BBD"/>
</dbReference>
<evidence type="ECO:0000313" key="4">
    <source>
        <dbReference type="EMBL" id="PNX57810.1"/>
    </source>
</evidence>
<dbReference type="AlphaFoldDB" id="A0A2K3JUW7"/>
<accession>A0A2K3JUW7</accession>
<name>A0A2K3JUW7_TRIPR</name>
<dbReference type="GO" id="GO:0006508">
    <property type="term" value="P:proteolysis"/>
    <property type="evidence" value="ECO:0007669"/>
    <property type="project" value="UniProtKB-KW"/>
</dbReference>
<proteinExistence type="predicted"/>
<feature type="non-terminal residue" evidence="4">
    <location>
        <position position="284"/>
    </location>
</feature>
<dbReference type="PANTHER" id="PTHR42648:SF21">
    <property type="entry name" value="CYSTEINE-RICH RLK (RECEPTOR-LIKE PROTEIN KINASE) 8"/>
    <property type="match status" value="1"/>
</dbReference>
<keyword evidence="1" id="KW-0378">Hydrolase</keyword>
<evidence type="ECO:0000256" key="2">
    <source>
        <dbReference type="SAM" id="MobiDB-lite"/>
    </source>
</evidence>
<dbReference type="STRING" id="57577.A0A2K3JUW7"/>